<dbReference type="Pfam" id="PF00773">
    <property type="entry name" value="RNB"/>
    <property type="match status" value="1"/>
</dbReference>
<organism evidence="2 3">
    <name type="scientific">Delitschia confertaspora ATCC 74209</name>
    <dbReference type="NCBI Taxonomy" id="1513339"/>
    <lineage>
        <taxon>Eukaryota</taxon>
        <taxon>Fungi</taxon>
        <taxon>Dikarya</taxon>
        <taxon>Ascomycota</taxon>
        <taxon>Pezizomycotina</taxon>
        <taxon>Dothideomycetes</taxon>
        <taxon>Pleosporomycetidae</taxon>
        <taxon>Pleosporales</taxon>
        <taxon>Delitschiaceae</taxon>
        <taxon>Delitschia</taxon>
    </lineage>
</organism>
<dbReference type="InterPro" id="IPR056624">
    <property type="entry name" value="WH_CYT4"/>
</dbReference>
<evidence type="ECO:0000259" key="1">
    <source>
        <dbReference type="SMART" id="SM00955"/>
    </source>
</evidence>
<proteinExistence type="predicted"/>
<keyword evidence="3" id="KW-1185">Reference proteome</keyword>
<name>A0A9P4JKK0_9PLEO</name>
<accession>A0A9P4JKK0</accession>
<dbReference type="PANTHER" id="PTHR23355">
    <property type="entry name" value="RIBONUCLEASE"/>
    <property type="match status" value="1"/>
</dbReference>
<gene>
    <name evidence="2" type="ORF">GQ43DRAFT_433914</name>
</gene>
<dbReference type="PANTHER" id="PTHR23355:SF65">
    <property type="entry name" value="EXORIBONUCLEASE CYT-4, PUTATIVE (AFU_ORTHOLOGUE AFUA_7G01550)-RELATED"/>
    <property type="match status" value="1"/>
</dbReference>
<dbReference type="GO" id="GO:0006402">
    <property type="term" value="P:mRNA catabolic process"/>
    <property type="evidence" value="ECO:0007669"/>
    <property type="project" value="TreeGrafter"/>
</dbReference>
<dbReference type="Pfam" id="PF23216">
    <property type="entry name" value="WHD_CYT4"/>
    <property type="match status" value="1"/>
</dbReference>
<dbReference type="InterPro" id="IPR001900">
    <property type="entry name" value="RNase_II/R"/>
</dbReference>
<dbReference type="InterPro" id="IPR057912">
    <property type="entry name" value="OB_CYT4_C"/>
</dbReference>
<dbReference type="OrthoDB" id="2285229at2759"/>
<dbReference type="InterPro" id="IPR012340">
    <property type="entry name" value="NA-bd_OB-fold"/>
</dbReference>
<dbReference type="InterPro" id="IPR056625">
    <property type="entry name" value="SH3_CYT4"/>
</dbReference>
<evidence type="ECO:0000313" key="3">
    <source>
        <dbReference type="Proteomes" id="UP000799536"/>
    </source>
</evidence>
<comment type="caution">
    <text evidence="2">The sequence shown here is derived from an EMBL/GenBank/DDBJ whole genome shotgun (WGS) entry which is preliminary data.</text>
</comment>
<protein>
    <submittedName>
        <fullName evidence="2">RNB-domain-containing protein</fullName>
    </submittedName>
</protein>
<evidence type="ECO:0000313" key="2">
    <source>
        <dbReference type="EMBL" id="KAF2198844.1"/>
    </source>
</evidence>
<dbReference type="EMBL" id="ML994113">
    <property type="protein sequence ID" value="KAF2198844.1"/>
    <property type="molecule type" value="Genomic_DNA"/>
</dbReference>
<dbReference type="Pfam" id="PF23214">
    <property type="entry name" value="SH3_CYT4"/>
    <property type="match status" value="1"/>
</dbReference>
<feature type="domain" description="RNB" evidence="1">
    <location>
        <begin position="559"/>
        <end position="924"/>
    </location>
</feature>
<dbReference type="SMART" id="SM00955">
    <property type="entry name" value="RNB"/>
    <property type="match status" value="1"/>
</dbReference>
<dbReference type="GO" id="GO:0000175">
    <property type="term" value="F:3'-5'-RNA exonuclease activity"/>
    <property type="evidence" value="ECO:0007669"/>
    <property type="project" value="TreeGrafter"/>
</dbReference>
<dbReference type="AlphaFoldDB" id="A0A9P4JKK0"/>
<reference evidence="2" key="1">
    <citation type="journal article" date="2020" name="Stud. Mycol.">
        <title>101 Dothideomycetes genomes: a test case for predicting lifestyles and emergence of pathogens.</title>
        <authorList>
            <person name="Haridas S."/>
            <person name="Albert R."/>
            <person name="Binder M."/>
            <person name="Bloem J."/>
            <person name="Labutti K."/>
            <person name="Salamov A."/>
            <person name="Andreopoulos B."/>
            <person name="Baker S."/>
            <person name="Barry K."/>
            <person name="Bills G."/>
            <person name="Bluhm B."/>
            <person name="Cannon C."/>
            <person name="Castanera R."/>
            <person name="Culley D."/>
            <person name="Daum C."/>
            <person name="Ezra D."/>
            <person name="Gonzalez J."/>
            <person name="Henrissat B."/>
            <person name="Kuo A."/>
            <person name="Liang C."/>
            <person name="Lipzen A."/>
            <person name="Lutzoni F."/>
            <person name="Magnuson J."/>
            <person name="Mondo S."/>
            <person name="Nolan M."/>
            <person name="Ohm R."/>
            <person name="Pangilinan J."/>
            <person name="Park H.-J."/>
            <person name="Ramirez L."/>
            <person name="Alfaro M."/>
            <person name="Sun H."/>
            <person name="Tritt A."/>
            <person name="Yoshinaga Y."/>
            <person name="Zwiers L.-H."/>
            <person name="Turgeon B."/>
            <person name="Goodwin S."/>
            <person name="Spatafora J."/>
            <person name="Crous P."/>
            <person name="Grigoriev I."/>
        </authorList>
    </citation>
    <scope>NUCLEOTIDE SEQUENCE</scope>
    <source>
        <strain evidence="2">ATCC 74209</strain>
    </source>
</reference>
<dbReference type="InterPro" id="IPR050180">
    <property type="entry name" value="RNR_Ribonuclease"/>
</dbReference>
<dbReference type="Pfam" id="PF25522">
    <property type="entry name" value="OB_cyt-4"/>
    <property type="match status" value="1"/>
</dbReference>
<sequence length="1082" mass="122568">MLHPRTHVCSQCQKLLRHQRQIVSLSDSHLSSAAVVQRGIAPVKKSKICSPNGDFNSTGRLSQRPQRRFYRTTSINYYPSQPTVTSSEPGRGAPIASLDSLAIRNVPIREHLRQWQEQFGRPNEEDLAAFEKHPAREYVPNDNFAKLPGPEGRDNAEEDLEDDYNYGEDPELNTVTIFLTPGDVGELIMKSHEPTLAAFVQQIDRTAQFILPNGKWCHADLSSVQFAIPNCIDRKLIQPLIPYLPTKVNTNESDLHIPRELTRDVTSILQKMTNETEEIYRENSAILDNAHVILASENKARMMTLKQIAIVLLGQGDLKWTPSPSVLLAVRKALLHNRFNFQTDGRSSRATNVMTIRPKKEVDLIERVQAWMREYAEYRALSTSQNEWLEEPVRPSRGAENVVKFIEKARRIIMTSRKIRGYTEGGQLSSKPRSDSADKEPGIRLEYGEKFTESDQLLIKFLKAWVLSNQFKGVNSLWSQCTTLIGATGCYEEYDSLRSTGMLFLQEIGVILPWENRTLYDGRLMLPLTESYGTVEDMQRKAEALRSNPGFHDSMEDLRHDWGETNVYCIDDAEAKEIDDGLSITKVADRENEYWVHVHVANPTAFFDKTSPLASLAAHMTESFYFPERTFPMLPKWVTQDHFSLESNRPVLTFSIRLDTSGSILETKIQNGIIHKIVSLTPDELTHVLGFNRETKRTRIVVGGELPQAAQKPSHLRRSLSPSQTEELQDLCTIAFARRRAREEAGGLSLTGHSPTARVFEREGQSQSGLAWRPPSDQKARFVHGDPIIEYTAVPRETTFETGMDETKMVSEMMMLACEAAGRWLAERDIPAIFRGTIQPPGNDEMMSIAQFQKEILKPYMAEHGQMPYSLGSQFHGLLGRAIAHTKPVPHLIMGVNHYVKVTSPLRRFGDMISHWQIEAALRREAETGEKFGPKDLKTNVLPFSERQMQESVTTLVPRESLISKNKIGSVQFWTAQAILRAFMNKEAELPETWKVVVKGELAGRNSEVQAHVVDLDFNVFLKKEPGIEYEPGDEWEAKIKAVLPFSRNVVVEGVRLIQRNTFWKPKDGSEGRKGELESGGV</sequence>
<dbReference type="SUPFAM" id="SSF50249">
    <property type="entry name" value="Nucleic acid-binding proteins"/>
    <property type="match status" value="1"/>
</dbReference>
<dbReference type="Proteomes" id="UP000799536">
    <property type="component" value="Unassembled WGS sequence"/>
</dbReference>
<dbReference type="GO" id="GO:0003723">
    <property type="term" value="F:RNA binding"/>
    <property type="evidence" value="ECO:0007669"/>
    <property type="project" value="InterPro"/>
</dbReference>
<dbReference type="GO" id="GO:0000932">
    <property type="term" value="C:P-body"/>
    <property type="evidence" value="ECO:0007669"/>
    <property type="project" value="TreeGrafter"/>
</dbReference>